<protein>
    <recommendedName>
        <fullName evidence="4 13">Outer-membrane lipoprotein LolB</fullName>
    </recommendedName>
</protein>
<dbReference type="Pfam" id="PF03550">
    <property type="entry name" value="LolB"/>
    <property type="match status" value="1"/>
</dbReference>
<evidence type="ECO:0000256" key="14">
    <source>
        <dbReference type="SAM" id="SignalP"/>
    </source>
</evidence>
<dbReference type="EMBL" id="FLOC01000001">
    <property type="protein sequence ID" value="SBS24654.1"/>
    <property type="molecule type" value="Genomic_DNA"/>
</dbReference>
<dbReference type="InterPro" id="IPR029046">
    <property type="entry name" value="LolA/LolB/LppX"/>
</dbReference>
<comment type="subcellular location">
    <subcellularLocation>
        <location evidence="1 13">Cell outer membrane</location>
        <topology evidence="1 13">Lipid-anchor</topology>
    </subcellularLocation>
</comment>
<evidence type="ECO:0000313" key="16">
    <source>
        <dbReference type="Proteomes" id="UP000092627"/>
    </source>
</evidence>
<keyword evidence="8 13" id="KW-0472">Membrane</keyword>
<comment type="similarity">
    <text evidence="2 13">Belongs to the LolB family.</text>
</comment>
<sequence length="193" mass="21625">MNAKQLLLGALAATLLAGCSLSPSTPKLPTPERVEDISAWQTEGRVGIRTEQDAISGNFNWQHSPEHYELNIYGPFGQGATRLEGTPGKDARLTYEDKDLTGHSAEALLYHELGWHFPVTNVQYWIRGMASPNSSAAISYQQDGLTPEQIEQDGWTVTYREFTELDGLKLPQRMQVTHPPYRVNLIITDWTVQ</sequence>
<evidence type="ECO:0000256" key="13">
    <source>
        <dbReference type="HAMAP-Rule" id="MF_00233"/>
    </source>
</evidence>
<dbReference type="PROSITE" id="PS51257">
    <property type="entry name" value="PROKAR_LIPOPROTEIN"/>
    <property type="match status" value="1"/>
</dbReference>
<dbReference type="Gene3D" id="2.50.20.10">
    <property type="entry name" value="Lipoprotein localisation LolA/LolB/LppX"/>
    <property type="match status" value="1"/>
</dbReference>
<comment type="function">
    <text evidence="13">Plays a critical role in the incorporation of lipoproteins in the outer membrane after they are released by the LolA protein.</text>
</comment>
<dbReference type="NCBIfam" id="TIGR00548">
    <property type="entry name" value="lolB"/>
    <property type="match status" value="1"/>
</dbReference>
<dbReference type="STRING" id="295068.MAQ5080_00060"/>
<comment type="subunit">
    <text evidence="3 13">Monomer.</text>
</comment>
<dbReference type="InterPro" id="IPR004565">
    <property type="entry name" value="OM_lipoprot_LolB"/>
</dbReference>
<reference evidence="15 16" key="1">
    <citation type="submission" date="2016-06" db="EMBL/GenBank/DDBJ databases">
        <authorList>
            <person name="Kjaerup R.B."/>
            <person name="Dalgaard T.S."/>
            <person name="Juul-Madsen H.R."/>
        </authorList>
    </citation>
    <scope>NUCLEOTIDE SEQUENCE [LARGE SCALE GENOMIC DNA]</scope>
    <source>
        <strain evidence="15 16">CECT 5080</strain>
    </source>
</reference>
<dbReference type="Proteomes" id="UP000092627">
    <property type="component" value="Unassembled WGS sequence"/>
</dbReference>
<keyword evidence="12 13" id="KW-0449">Lipoprotein</keyword>
<evidence type="ECO:0000256" key="1">
    <source>
        <dbReference type="ARBA" id="ARBA00004459"/>
    </source>
</evidence>
<keyword evidence="16" id="KW-1185">Reference proteome</keyword>
<evidence type="ECO:0000256" key="2">
    <source>
        <dbReference type="ARBA" id="ARBA00009696"/>
    </source>
</evidence>
<keyword evidence="6 13" id="KW-0732">Signal</keyword>
<evidence type="ECO:0000256" key="7">
    <source>
        <dbReference type="ARBA" id="ARBA00022927"/>
    </source>
</evidence>
<evidence type="ECO:0000256" key="10">
    <source>
        <dbReference type="ARBA" id="ARBA00023186"/>
    </source>
</evidence>
<keyword evidence="9 13" id="KW-0564">Palmitate</keyword>
<dbReference type="GO" id="GO:0009279">
    <property type="term" value="C:cell outer membrane"/>
    <property type="evidence" value="ECO:0007669"/>
    <property type="project" value="UniProtKB-SubCell"/>
</dbReference>
<dbReference type="RefSeq" id="WP_067212538.1">
    <property type="nucleotide sequence ID" value="NZ_FLOC01000001.1"/>
</dbReference>
<evidence type="ECO:0000256" key="6">
    <source>
        <dbReference type="ARBA" id="ARBA00022729"/>
    </source>
</evidence>
<dbReference type="OrthoDB" id="9797618at2"/>
<evidence type="ECO:0000256" key="4">
    <source>
        <dbReference type="ARBA" id="ARBA00016202"/>
    </source>
</evidence>
<dbReference type="AlphaFoldDB" id="A0A1A8SYZ7"/>
<dbReference type="CDD" id="cd16326">
    <property type="entry name" value="LolB"/>
    <property type="match status" value="1"/>
</dbReference>
<evidence type="ECO:0000256" key="8">
    <source>
        <dbReference type="ARBA" id="ARBA00023136"/>
    </source>
</evidence>
<organism evidence="15 16">
    <name type="scientific">Marinomonas aquimarina</name>
    <dbReference type="NCBI Taxonomy" id="295068"/>
    <lineage>
        <taxon>Bacteria</taxon>
        <taxon>Pseudomonadati</taxon>
        <taxon>Pseudomonadota</taxon>
        <taxon>Gammaproteobacteria</taxon>
        <taxon>Oceanospirillales</taxon>
        <taxon>Oceanospirillaceae</taxon>
        <taxon>Marinomonas</taxon>
    </lineage>
</organism>
<accession>A0A1A8SYZ7</accession>
<proteinExistence type="inferred from homology"/>
<name>A0A1A8SYZ7_9GAMM</name>
<keyword evidence="5 13" id="KW-0813">Transport</keyword>
<evidence type="ECO:0000256" key="12">
    <source>
        <dbReference type="ARBA" id="ARBA00023288"/>
    </source>
</evidence>
<evidence type="ECO:0000256" key="3">
    <source>
        <dbReference type="ARBA" id="ARBA00011245"/>
    </source>
</evidence>
<keyword evidence="10 13" id="KW-0143">Chaperone</keyword>
<evidence type="ECO:0000313" key="15">
    <source>
        <dbReference type="EMBL" id="SBS24654.1"/>
    </source>
</evidence>
<dbReference type="GO" id="GO:0044874">
    <property type="term" value="P:lipoprotein localization to outer membrane"/>
    <property type="evidence" value="ECO:0007669"/>
    <property type="project" value="UniProtKB-UniRule"/>
</dbReference>
<evidence type="ECO:0000256" key="9">
    <source>
        <dbReference type="ARBA" id="ARBA00023139"/>
    </source>
</evidence>
<gene>
    <name evidence="13 15" type="primary">lolB</name>
    <name evidence="15" type="ORF">MAQ5080_00060</name>
</gene>
<keyword evidence="7 13" id="KW-0653">Protein transport</keyword>
<evidence type="ECO:0000256" key="11">
    <source>
        <dbReference type="ARBA" id="ARBA00023237"/>
    </source>
</evidence>
<dbReference type="HAMAP" id="MF_00233">
    <property type="entry name" value="LolB"/>
    <property type="match status" value="1"/>
</dbReference>
<keyword evidence="11 13" id="KW-0998">Cell outer membrane</keyword>
<feature type="chain" id="PRO_5008880471" description="Outer-membrane lipoprotein LolB" evidence="14">
    <location>
        <begin position="18"/>
        <end position="193"/>
    </location>
</feature>
<dbReference type="SUPFAM" id="SSF89392">
    <property type="entry name" value="Prokaryotic lipoproteins and lipoprotein localization factors"/>
    <property type="match status" value="1"/>
</dbReference>
<dbReference type="GO" id="GO:0015031">
    <property type="term" value="P:protein transport"/>
    <property type="evidence" value="ECO:0007669"/>
    <property type="project" value="UniProtKB-KW"/>
</dbReference>
<evidence type="ECO:0000256" key="5">
    <source>
        <dbReference type="ARBA" id="ARBA00022448"/>
    </source>
</evidence>
<feature type="signal peptide" evidence="14">
    <location>
        <begin position="1"/>
        <end position="17"/>
    </location>
</feature>